<dbReference type="Gene3D" id="3.30.160.60">
    <property type="entry name" value="Classic Zinc Finger"/>
    <property type="match status" value="1"/>
</dbReference>
<accession>A0A2U1Q613</accession>
<dbReference type="GO" id="GO:0003700">
    <property type="term" value="F:DNA-binding transcription factor activity"/>
    <property type="evidence" value="ECO:0007669"/>
    <property type="project" value="TreeGrafter"/>
</dbReference>
<feature type="region of interest" description="Disordered" evidence="2">
    <location>
        <begin position="153"/>
        <end position="205"/>
    </location>
</feature>
<evidence type="ECO:0000256" key="1">
    <source>
        <dbReference type="PROSITE-ProRule" id="PRU00042"/>
    </source>
</evidence>
<dbReference type="EMBL" id="PKPP01000387">
    <property type="protein sequence ID" value="PWA93427.1"/>
    <property type="molecule type" value="Genomic_DNA"/>
</dbReference>
<feature type="domain" description="C2H2-type" evidence="3">
    <location>
        <begin position="54"/>
        <end position="81"/>
    </location>
</feature>
<comment type="caution">
    <text evidence="4">The sequence shown here is derived from an EMBL/GenBank/DDBJ whole genome shotgun (WGS) entry which is preliminary data.</text>
</comment>
<dbReference type="InterPro" id="IPR036236">
    <property type="entry name" value="Znf_C2H2_sf"/>
</dbReference>
<dbReference type="SUPFAM" id="SSF57667">
    <property type="entry name" value="beta-beta-alpha zinc fingers"/>
    <property type="match status" value="1"/>
</dbReference>
<dbReference type="InterPro" id="IPR044299">
    <property type="entry name" value="GIS3/ZFP5/ZFP6"/>
</dbReference>
<dbReference type="PANTHER" id="PTHR46353">
    <property type="entry name" value="ZINC FINGER PROTEIN 5"/>
    <property type="match status" value="1"/>
</dbReference>
<dbReference type="STRING" id="35608.A0A2U1Q613"/>
<evidence type="ECO:0000256" key="2">
    <source>
        <dbReference type="SAM" id="MobiDB-lite"/>
    </source>
</evidence>
<feature type="compositionally biased region" description="Polar residues" evidence="2">
    <location>
        <begin position="166"/>
        <end position="182"/>
    </location>
</feature>
<keyword evidence="5" id="KW-1185">Reference proteome</keyword>
<name>A0A2U1Q613_ARTAN</name>
<dbReference type="GO" id="GO:0010090">
    <property type="term" value="P:trichome morphogenesis"/>
    <property type="evidence" value="ECO:0007669"/>
    <property type="project" value="InterPro"/>
</dbReference>
<organism evidence="4 5">
    <name type="scientific">Artemisia annua</name>
    <name type="common">Sweet wormwood</name>
    <dbReference type="NCBI Taxonomy" id="35608"/>
    <lineage>
        <taxon>Eukaryota</taxon>
        <taxon>Viridiplantae</taxon>
        <taxon>Streptophyta</taxon>
        <taxon>Embryophyta</taxon>
        <taxon>Tracheophyta</taxon>
        <taxon>Spermatophyta</taxon>
        <taxon>Magnoliopsida</taxon>
        <taxon>eudicotyledons</taxon>
        <taxon>Gunneridae</taxon>
        <taxon>Pentapetalae</taxon>
        <taxon>asterids</taxon>
        <taxon>campanulids</taxon>
        <taxon>Asterales</taxon>
        <taxon>Asteraceae</taxon>
        <taxon>Asteroideae</taxon>
        <taxon>Anthemideae</taxon>
        <taxon>Artemisiinae</taxon>
        <taxon>Artemisia</taxon>
    </lineage>
</organism>
<dbReference type="GO" id="GO:0000976">
    <property type="term" value="F:transcription cis-regulatory region binding"/>
    <property type="evidence" value="ECO:0007669"/>
    <property type="project" value="TreeGrafter"/>
</dbReference>
<dbReference type="AlphaFoldDB" id="A0A2U1Q613"/>
<keyword evidence="1" id="KW-0479">Metal-binding</keyword>
<protein>
    <submittedName>
        <fullName evidence="4">Zinc finger protein 6</fullName>
    </submittedName>
</protein>
<feature type="compositionally biased region" description="Polar residues" evidence="2">
    <location>
        <begin position="40"/>
        <end position="49"/>
    </location>
</feature>
<keyword evidence="1" id="KW-0863">Zinc-finger</keyword>
<evidence type="ECO:0000313" key="4">
    <source>
        <dbReference type="EMBL" id="PWA93427.1"/>
    </source>
</evidence>
<feature type="region of interest" description="Disordered" evidence="2">
    <location>
        <begin position="29"/>
        <end position="51"/>
    </location>
</feature>
<dbReference type="OrthoDB" id="772256at2759"/>
<dbReference type="GO" id="GO:0008270">
    <property type="term" value="F:zinc ion binding"/>
    <property type="evidence" value="ECO:0007669"/>
    <property type="project" value="UniProtKB-KW"/>
</dbReference>
<dbReference type="PANTHER" id="PTHR46353:SF9">
    <property type="entry name" value="ZINC FINGER PROTEIN GIS3"/>
    <property type="match status" value="1"/>
</dbReference>
<dbReference type="GO" id="GO:0005634">
    <property type="term" value="C:nucleus"/>
    <property type="evidence" value="ECO:0007669"/>
    <property type="project" value="TreeGrafter"/>
</dbReference>
<dbReference type="PROSITE" id="PS50157">
    <property type="entry name" value="ZINC_FINGER_C2H2_2"/>
    <property type="match status" value="1"/>
</dbReference>
<dbReference type="GO" id="GO:0009740">
    <property type="term" value="P:gibberellic acid mediated signaling pathway"/>
    <property type="evidence" value="ECO:0007669"/>
    <property type="project" value="TreeGrafter"/>
</dbReference>
<evidence type="ECO:0000313" key="5">
    <source>
        <dbReference type="Proteomes" id="UP000245207"/>
    </source>
</evidence>
<dbReference type="Proteomes" id="UP000245207">
    <property type="component" value="Unassembled WGS sequence"/>
</dbReference>
<evidence type="ECO:0000259" key="3">
    <source>
        <dbReference type="PROSITE" id="PS50157"/>
    </source>
</evidence>
<reference evidence="4 5" key="1">
    <citation type="journal article" date="2018" name="Mol. Plant">
        <title>The genome of Artemisia annua provides insight into the evolution of Asteraceae family and artemisinin biosynthesis.</title>
        <authorList>
            <person name="Shen Q."/>
            <person name="Zhang L."/>
            <person name="Liao Z."/>
            <person name="Wang S."/>
            <person name="Yan T."/>
            <person name="Shi P."/>
            <person name="Liu M."/>
            <person name="Fu X."/>
            <person name="Pan Q."/>
            <person name="Wang Y."/>
            <person name="Lv Z."/>
            <person name="Lu X."/>
            <person name="Zhang F."/>
            <person name="Jiang W."/>
            <person name="Ma Y."/>
            <person name="Chen M."/>
            <person name="Hao X."/>
            <person name="Li L."/>
            <person name="Tang Y."/>
            <person name="Lv G."/>
            <person name="Zhou Y."/>
            <person name="Sun X."/>
            <person name="Brodelius P.E."/>
            <person name="Rose J.K.C."/>
            <person name="Tang K."/>
        </authorList>
    </citation>
    <scope>NUCLEOTIDE SEQUENCE [LARGE SCALE GENOMIC DNA]</scope>
    <source>
        <strain evidence="5">cv. Huhao1</strain>
        <tissue evidence="4">Leaf</tissue>
    </source>
</reference>
<gene>
    <name evidence="4" type="ORF">CTI12_AA072310</name>
</gene>
<dbReference type="GO" id="GO:0009736">
    <property type="term" value="P:cytokinin-activated signaling pathway"/>
    <property type="evidence" value="ECO:0007669"/>
    <property type="project" value="TreeGrafter"/>
</dbReference>
<dbReference type="InterPro" id="IPR013087">
    <property type="entry name" value="Znf_C2H2_type"/>
</dbReference>
<dbReference type="PROSITE" id="PS00028">
    <property type="entry name" value="ZINC_FINGER_C2H2_1"/>
    <property type="match status" value="1"/>
</dbReference>
<sequence length="221" mass="23829">MYNMGELDHYQQAKPTNNTTTRLKIFGFDVPEDEEEVESTKTPSGSSDSGGRKYECNYCYREFANSQALGGHQNAHKKERQQLKRAQMQASRNAAVSYIRNPIISAFAPPAHLLTNTGPMVIPSSAVANPSWVYVPRAAPAFHVSHGCVLPSGASSPSIGRGPGSLSYTGSVGDSSMTSVGPQPNHRVHHHDDGPSLSRFSRADGGPSFDDSYGLDLHLSL</sequence>
<proteinExistence type="predicted"/>
<keyword evidence="1" id="KW-0862">Zinc</keyword>